<proteinExistence type="inferred from homology"/>
<evidence type="ECO:0000256" key="1">
    <source>
        <dbReference type="ARBA" id="ARBA00004651"/>
    </source>
</evidence>
<sequence length="212" mass="23276">MAVEYLITSFISLFLIVDAIGNVPLFEALLHGLAHRERVRTITLSIIVSLVTLIVLTYLGIYIFNFFSIKLYSFKIAGGILIFIIALQMLFGIRQRLSAREESEVVKRTDIAIVPMAIPLQTGPGAITTGILLSTRATNLTTQVLLLFSILLVFLVSYIIYVRAEFFFKLLGETGTKVITRIMGLILVAIAVQFIMDGTGEAYAAIKAAAAV</sequence>
<comment type="similarity">
    <text evidence="2 7">Belongs to the UPF0056 (MarC) family.</text>
</comment>
<dbReference type="PANTHER" id="PTHR33508">
    <property type="entry name" value="UPF0056 MEMBRANE PROTEIN YHCE"/>
    <property type="match status" value="1"/>
</dbReference>
<keyword evidence="5 7" id="KW-1133">Transmembrane helix</keyword>
<evidence type="ECO:0000256" key="2">
    <source>
        <dbReference type="ARBA" id="ARBA00009784"/>
    </source>
</evidence>
<dbReference type="Pfam" id="PF01914">
    <property type="entry name" value="MarC"/>
    <property type="match status" value="1"/>
</dbReference>
<organism evidence="8 9">
    <name type="scientific">Candidatus Naiadarchaeum limnaeum</name>
    <dbReference type="NCBI Taxonomy" id="2756139"/>
    <lineage>
        <taxon>Archaea</taxon>
        <taxon>Candidatus Undinarchaeota</taxon>
        <taxon>Candidatus Undinarchaeia</taxon>
        <taxon>Candidatus Naiadarchaeales</taxon>
        <taxon>Candidatus Naiadarchaeaceae</taxon>
        <taxon>Candidatus Naiadarchaeum</taxon>
    </lineage>
</organism>
<keyword evidence="6 7" id="KW-0472">Membrane</keyword>
<evidence type="ECO:0000256" key="7">
    <source>
        <dbReference type="RuleBase" id="RU362048"/>
    </source>
</evidence>
<dbReference type="AlphaFoldDB" id="A0A832V5F1"/>
<comment type="caution">
    <text evidence="8">The sequence shown here is derived from an EMBL/GenBank/DDBJ whole genome shotgun (WGS) entry which is preliminary data.</text>
</comment>
<evidence type="ECO:0000313" key="8">
    <source>
        <dbReference type="EMBL" id="HIK00585.1"/>
    </source>
</evidence>
<feature type="transmembrane region" description="Helical" evidence="7">
    <location>
        <begin position="178"/>
        <end position="196"/>
    </location>
</feature>
<evidence type="ECO:0000256" key="6">
    <source>
        <dbReference type="ARBA" id="ARBA00023136"/>
    </source>
</evidence>
<feature type="transmembrane region" description="Helical" evidence="7">
    <location>
        <begin position="71"/>
        <end position="91"/>
    </location>
</feature>
<feature type="transmembrane region" description="Helical" evidence="7">
    <location>
        <begin position="111"/>
        <end position="133"/>
    </location>
</feature>
<keyword evidence="9" id="KW-1185">Reference proteome</keyword>
<dbReference type="InterPro" id="IPR002771">
    <property type="entry name" value="Multi_antbiot-R_MarC"/>
</dbReference>
<accession>A0A832V5F1</accession>
<protein>
    <recommendedName>
        <fullName evidence="7">UPF0056 membrane protein</fullName>
    </recommendedName>
</protein>
<evidence type="ECO:0000256" key="5">
    <source>
        <dbReference type="ARBA" id="ARBA00022989"/>
    </source>
</evidence>
<dbReference type="PANTHER" id="PTHR33508:SF1">
    <property type="entry name" value="UPF0056 MEMBRANE PROTEIN YHCE"/>
    <property type="match status" value="1"/>
</dbReference>
<evidence type="ECO:0000256" key="4">
    <source>
        <dbReference type="ARBA" id="ARBA00022692"/>
    </source>
</evidence>
<keyword evidence="4 7" id="KW-0812">Transmembrane</keyword>
<gene>
    <name evidence="8" type="ORF">H1016_03530</name>
</gene>
<dbReference type="EMBL" id="DVAB01000029">
    <property type="protein sequence ID" value="HIK00585.1"/>
    <property type="molecule type" value="Genomic_DNA"/>
</dbReference>
<evidence type="ECO:0000313" key="9">
    <source>
        <dbReference type="Proteomes" id="UP000646946"/>
    </source>
</evidence>
<feature type="transmembrane region" description="Helical" evidence="7">
    <location>
        <begin position="145"/>
        <end position="166"/>
    </location>
</feature>
<comment type="subcellular location">
    <subcellularLocation>
        <location evidence="1 7">Cell membrane</location>
        <topology evidence="1 7">Multi-pass membrane protein</topology>
    </subcellularLocation>
</comment>
<dbReference type="NCBIfam" id="TIGR00427">
    <property type="entry name" value="NAAT family transporter"/>
    <property type="match status" value="1"/>
</dbReference>
<evidence type="ECO:0000256" key="3">
    <source>
        <dbReference type="ARBA" id="ARBA00022475"/>
    </source>
</evidence>
<feature type="transmembrane region" description="Helical" evidence="7">
    <location>
        <begin position="6"/>
        <end position="30"/>
    </location>
</feature>
<keyword evidence="3" id="KW-1003">Cell membrane</keyword>
<dbReference type="Proteomes" id="UP000646946">
    <property type="component" value="Unassembled WGS sequence"/>
</dbReference>
<reference evidence="8 9" key="1">
    <citation type="journal article" name="Nat. Commun.">
        <title>Undinarchaeota illuminate DPANN phylogeny and the impact of gene transfer on archaeal evolution.</title>
        <authorList>
            <person name="Dombrowski N."/>
            <person name="Williams T.A."/>
            <person name="Sun J."/>
            <person name="Woodcroft B.J."/>
            <person name="Lee J.H."/>
            <person name="Minh B.Q."/>
            <person name="Rinke C."/>
            <person name="Spang A."/>
        </authorList>
    </citation>
    <scope>NUCLEOTIDE SEQUENCE [LARGE SCALE GENOMIC DNA]</scope>
    <source>
        <strain evidence="8">MAG_bin1129</strain>
    </source>
</reference>
<dbReference type="GO" id="GO:0005886">
    <property type="term" value="C:plasma membrane"/>
    <property type="evidence" value="ECO:0007669"/>
    <property type="project" value="UniProtKB-SubCell"/>
</dbReference>
<name>A0A832V5F1_9ARCH</name>
<feature type="transmembrane region" description="Helical" evidence="7">
    <location>
        <begin position="42"/>
        <end position="65"/>
    </location>
</feature>